<keyword evidence="4" id="KW-1185">Reference proteome</keyword>
<accession>A0ABN6L6D7</accession>
<proteinExistence type="predicted"/>
<keyword evidence="2" id="KW-0812">Transmembrane</keyword>
<protein>
    <recommendedName>
        <fullName evidence="5">Chromosome segregation protein SMC</fullName>
    </recommendedName>
</protein>
<evidence type="ECO:0000256" key="1">
    <source>
        <dbReference type="SAM" id="Coils"/>
    </source>
</evidence>
<keyword evidence="2" id="KW-0472">Membrane</keyword>
<evidence type="ECO:0000313" key="4">
    <source>
        <dbReference type="Proteomes" id="UP001354989"/>
    </source>
</evidence>
<dbReference type="EMBL" id="AP025292">
    <property type="protein sequence ID" value="BDC98668.1"/>
    <property type="molecule type" value="Genomic_DNA"/>
</dbReference>
<feature type="coiled-coil region" evidence="1">
    <location>
        <begin position="64"/>
        <end position="189"/>
    </location>
</feature>
<feature type="transmembrane region" description="Helical" evidence="2">
    <location>
        <begin position="32"/>
        <end position="51"/>
    </location>
</feature>
<keyword evidence="2" id="KW-1133">Transmembrane helix</keyword>
<gene>
    <name evidence="3" type="ORF">PEPS_09490</name>
</gene>
<keyword evidence="1" id="KW-0175">Coiled coil</keyword>
<evidence type="ECO:0000256" key="2">
    <source>
        <dbReference type="SAM" id="Phobius"/>
    </source>
</evidence>
<sequence>MTFVKKIDLPKFTSKRKFHKHMSEEKKAGNKLLPVVIILAILLLVSLGYIFHLHQVNTVSQQELQSSKQNVELLQKDLDKKIAEIQELGGNVDDLKAVREQLEQEKQALEEKSTVTTRQLLAFKDKAEGYRELLVRKEKEIAKLKKINEQLVTENSDLKEEKNELNRSIKTLNQKQEKLNEKVEFASRLKAENFELIAINNRGKERKGDEFRHRHLEKLKVNFKIADNKVAPVGGREIMIRLIDDNNNVLFDVSKGGGSFMLDGRETFYSEKQEILFDNTQQSLTFIYDKGTEYEKGKYILEVYADNYKMGQIPFSVR</sequence>
<reference evidence="3 4" key="1">
    <citation type="submission" date="2021-12" db="EMBL/GenBank/DDBJ databases">
        <title>Genome sequencing of bacteria with rrn-lacking chromosome and rrn-plasmid.</title>
        <authorList>
            <person name="Anda M."/>
            <person name="Iwasaki W."/>
        </authorList>
    </citation>
    <scope>NUCLEOTIDE SEQUENCE [LARGE SCALE GENOMIC DNA]</scope>
    <source>
        <strain evidence="3 4">NBRC 101262</strain>
    </source>
</reference>
<evidence type="ECO:0008006" key="5">
    <source>
        <dbReference type="Google" id="ProtNLM"/>
    </source>
</evidence>
<name>A0ABN6L6D7_9BACT</name>
<dbReference type="Proteomes" id="UP001354989">
    <property type="component" value="Chromosome"/>
</dbReference>
<evidence type="ECO:0000313" key="3">
    <source>
        <dbReference type="EMBL" id="BDC98668.1"/>
    </source>
</evidence>
<organism evidence="3 4">
    <name type="scientific">Persicobacter psychrovividus</name>
    <dbReference type="NCBI Taxonomy" id="387638"/>
    <lineage>
        <taxon>Bacteria</taxon>
        <taxon>Pseudomonadati</taxon>
        <taxon>Bacteroidota</taxon>
        <taxon>Cytophagia</taxon>
        <taxon>Cytophagales</taxon>
        <taxon>Persicobacteraceae</taxon>
        <taxon>Persicobacter</taxon>
    </lineage>
</organism>